<feature type="region of interest" description="Disordered" evidence="1">
    <location>
        <begin position="358"/>
        <end position="399"/>
    </location>
</feature>
<organism evidence="2 3">
    <name type="scientific">Thalassiosira oceanica</name>
    <name type="common">Marine diatom</name>
    <dbReference type="NCBI Taxonomy" id="159749"/>
    <lineage>
        <taxon>Eukaryota</taxon>
        <taxon>Sar</taxon>
        <taxon>Stramenopiles</taxon>
        <taxon>Ochrophyta</taxon>
        <taxon>Bacillariophyta</taxon>
        <taxon>Coscinodiscophyceae</taxon>
        <taxon>Thalassiosirophycidae</taxon>
        <taxon>Thalassiosirales</taxon>
        <taxon>Thalassiosiraceae</taxon>
        <taxon>Thalassiosira</taxon>
    </lineage>
</organism>
<evidence type="ECO:0000313" key="2">
    <source>
        <dbReference type="EMBL" id="EJK44383.1"/>
    </source>
</evidence>
<comment type="caution">
    <text evidence="2">The sequence shown here is derived from an EMBL/GenBank/DDBJ whole genome shotgun (WGS) entry which is preliminary data.</text>
</comment>
<keyword evidence="3" id="KW-1185">Reference proteome</keyword>
<evidence type="ECO:0000313" key="3">
    <source>
        <dbReference type="Proteomes" id="UP000266841"/>
    </source>
</evidence>
<dbReference type="EMBL" id="AGNL01049762">
    <property type="protein sequence ID" value="EJK44383.1"/>
    <property type="molecule type" value="Genomic_DNA"/>
</dbReference>
<feature type="non-terminal residue" evidence="2">
    <location>
        <position position="399"/>
    </location>
</feature>
<feature type="compositionally biased region" description="Low complexity" evidence="1">
    <location>
        <begin position="372"/>
        <end position="381"/>
    </location>
</feature>
<gene>
    <name evidence="2" type="ORF">THAOC_37078</name>
</gene>
<dbReference type="eggNOG" id="ENOG502QWK5">
    <property type="taxonomic scope" value="Eukaryota"/>
</dbReference>
<reference evidence="2 3" key="1">
    <citation type="journal article" date="2012" name="Genome Biol.">
        <title>Genome and low-iron response of an oceanic diatom adapted to chronic iron limitation.</title>
        <authorList>
            <person name="Lommer M."/>
            <person name="Specht M."/>
            <person name="Roy A.S."/>
            <person name="Kraemer L."/>
            <person name="Andreson R."/>
            <person name="Gutowska M.A."/>
            <person name="Wolf J."/>
            <person name="Bergner S.V."/>
            <person name="Schilhabel M.B."/>
            <person name="Klostermeier U.C."/>
            <person name="Beiko R.G."/>
            <person name="Rosenstiel P."/>
            <person name="Hippler M."/>
            <person name="Laroche J."/>
        </authorList>
    </citation>
    <scope>NUCLEOTIDE SEQUENCE [LARGE SCALE GENOMIC DNA]</scope>
    <source>
        <strain evidence="2 3">CCMP1005</strain>
    </source>
</reference>
<dbReference type="AlphaFoldDB" id="K0QYS2"/>
<name>K0QYS2_THAOC</name>
<dbReference type="Proteomes" id="UP000266841">
    <property type="component" value="Unassembled WGS sequence"/>
</dbReference>
<protein>
    <submittedName>
        <fullName evidence="2">Uncharacterized protein</fullName>
    </submittedName>
</protein>
<sequence length="399" mass="44346">MPSRKKAQGRQNRARKEAIRTAELRTLWEPMALCSRSNHVAVPCEHMLTAPPKIPQEGPAVSFMNRMAGEGFFNRATSFPHEQMMSTCFSLSHRFPGVREKDNEHRALVIALLLRFLRNVFVRDSAIEGELWFHQRPQIEAVLCIMIYLLELHGTFSDNELVVRRAAKTSIELMYGNRRDVAKFVAKRLPCTCLKELHRAARTKVVKVGKKVFQSCAILSRRQPAQRKAQCFSRENDFIETTAHELFAGRTHKYRPLPPAFRGAATRAACRQRSVRPEAEQHCLPDVVVHGRAVVPARGAQEGVQLRDRQAAPSYPVPPAAARPQHLPQARLGPRHRPLVVGRRRAVVVSAVAVVVPPPLPGGGALPPPGGLSPLPSVLVPTPDPALPLDQATARGPRE</sequence>
<accession>K0QYS2</accession>
<proteinExistence type="predicted"/>
<feature type="region of interest" description="Disordered" evidence="1">
    <location>
        <begin position="315"/>
        <end position="335"/>
    </location>
</feature>
<feature type="compositionally biased region" description="Pro residues" evidence="1">
    <location>
        <begin position="358"/>
        <end position="371"/>
    </location>
</feature>
<evidence type="ECO:0000256" key="1">
    <source>
        <dbReference type="SAM" id="MobiDB-lite"/>
    </source>
</evidence>